<reference evidence="2" key="2">
    <citation type="submission" date="2025-08" db="UniProtKB">
        <authorList>
            <consortium name="Ensembl"/>
        </authorList>
    </citation>
    <scope>IDENTIFICATION</scope>
</reference>
<dbReference type="EMBL" id="AYCK01004599">
    <property type="status" value="NOT_ANNOTATED_CDS"/>
    <property type="molecule type" value="Genomic_DNA"/>
</dbReference>
<organism evidence="2 3">
    <name type="scientific">Poecilia formosa</name>
    <name type="common">Amazon molly</name>
    <name type="synonym">Limia formosa</name>
    <dbReference type="NCBI Taxonomy" id="48698"/>
    <lineage>
        <taxon>Eukaryota</taxon>
        <taxon>Metazoa</taxon>
        <taxon>Chordata</taxon>
        <taxon>Craniata</taxon>
        <taxon>Vertebrata</taxon>
        <taxon>Euteleostomi</taxon>
        <taxon>Actinopterygii</taxon>
        <taxon>Neopterygii</taxon>
        <taxon>Teleostei</taxon>
        <taxon>Neoteleostei</taxon>
        <taxon>Acanthomorphata</taxon>
        <taxon>Ovalentaria</taxon>
        <taxon>Atherinomorphae</taxon>
        <taxon>Cyprinodontiformes</taxon>
        <taxon>Poeciliidae</taxon>
        <taxon>Poeciliinae</taxon>
        <taxon>Poecilia</taxon>
    </lineage>
</organism>
<proteinExistence type="predicted"/>
<dbReference type="InterPro" id="IPR000151">
    <property type="entry name" value="Ciliary_neurotrophic_fac_CNTF"/>
</dbReference>
<dbReference type="GO" id="GO:0070120">
    <property type="term" value="P:ciliary neurotrophic factor-mediated signaling pathway"/>
    <property type="evidence" value="ECO:0007669"/>
    <property type="project" value="InterPro"/>
</dbReference>
<evidence type="ECO:0000256" key="1">
    <source>
        <dbReference type="SAM" id="MobiDB-lite"/>
    </source>
</evidence>
<dbReference type="GO" id="GO:0043524">
    <property type="term" value="P:negative regulation of neuron apoptotic process"/>
    <property type="evidence" value="ECO:0007669"/>
    <property type="project" value="InterPro"/>
</dbReference>
<dbReference type="Proteomes" id="UP000028760">
    <property type="component" value="Unassembled WGS sequence"/>
</dbReference>
<feature type="region of interest" description="Disordered" evidence="1">
    <location>
        <begin position="171"/>
        <end position="192"/>
    </location>
</feature>
<dbReference type="GeneTree" id="ENSGT00540000073610"/>
<dbReference type="InterPro" id="IPR009079">
    <property type="entry name" value="4_helix_cytokine-like_core"/>
</dbReference>
<dbReference type="Ensembl" id="ENSPFOT00000007872.1">
    <property type="protein sequence ID" value="ENSPFOP00000007860.1"/>
    <property type="gene ID" value="ENSPFOG00000007947.1"/>
</dbReference>
<dbReference type="SUPFAM" id="SSF47266">
    <property type="entry name" value="4-helical cytokines"/>
    <property type="match status" value="1"/>
</dbReference>
<reference evidence="2" key="3">
    <citation type="submission" date="2025-09" db="UniProtKB">
        <authorList>
            <consortium name="Ensembl"/>
        </authorList>
    </citation>
    <scope>IDENTIFICATION</scope>
</reference>
<evidence type="ECO:0000313" key="2">
    <source>
        <dbReference type="Ensembl" id="ENSPFOP00000007860.1"/>
    </source>
</evidence>
<feature type="compositionally biased region" description="Basic residues" evidence="1">
    <location>
        <begin position="182"/>
        <end position="192"/>
    </location>
</feature>
<dbReference type="STRING" id="48698.ENSPFOP00000007860"/>
<accession>A0A087XQ07</accession>
<sequence length="192" mass="21631">MAGTRTRGTSRTTAAKVANLAALVQYECTNLLVLYRKRENLPEDVASDRLVFVSPPSSQLDTRSKLLSLHSALDKCHSLLERAIALEKEDLDGDETGEYENGRRRLKDQLLNLLRSTEELLKAAGGQTVRNLDGSEPYRPSNVFHQKLWVYSVFTEVKLWSETAVAVLQELQSDAAKEPSKRSKRSTRSTRR</sequence>
<reference evidence="3" key="1">
    <citation type="submission" date="2013-10" db="EMBL/GenBank/DDBJ databases">
        <authorList>
            <person name="Schartl M."/>
            <person name="Warren W."/>
        </authorList>
    </citation>
    <scope>NUCLEOTIDE SEQUENCE [LARGE SCALE GENOMIC DNA]</scope>
    <source>
        <strain evidence="3">female</strain>
    </source>
</reference>
<dbReference type="OMA" id="DKLWRLH"/>
<dbReference type="Gene3D" id="1.20.1250.10">
    <property type="match status" value="1"/>
</dbReference>
<dbReference type="PANTHER" id="PTHR15196">
    <property type="entry name" value="CILIARY NEUROTROPHIC FACTOR"/>
    <property type="match status" value="1"/>
</dbReference>
<dbReference type="GO" id="GO:0005127">
    <property type="term" value="F:ciliary neurotrophic factor receptor binding"/>
    <property type="evidence" value="ECO:0007669"/>
    <property type="project" value="InterPro"/>
</dbReference>
<dbReference type="EMBL" id="AYCK01004600">
    <property type="status" value="NOT_ANNOTATED_CDS"/>
    <property type="molecule type" value="Genomic_DNA"/>
</dbReference>
<name>A0A087XQ07_POEFO</name>
<dbReference type="PANTHER" id="PTHR15196:SF1">
    <property type="entry name" value="CILIARY NEUROTROPHIC FACTOR"/>
    <property type="match status" value="1"/>
</dbReference>
<protein>
    <submittedName>
        <fullName evidence="2">Ciliary neurotrophic factor</fullName>
    </submittedName>
</protein>
<dbReference type="AlphaFoldDB" id="A0A087XQ07"/>
<keyword evidence="3" id="KW-1185">Reference proteome</keyword>
<evidence type="ECO:0000313" key="3">
    <source>
        <dbReference type="Proteomes" id="UP000028760"/>
    </source>
</evidence>